<dbReference type="OrthoDB" id="9802424at2"/>
<dbReference type="PROSITE" id="PS51635">
    <property type="entry name" value="PNPLA"/>
    <property type="match status" value="1"/>
</dbReference>
<dbReference type="AlphaFoldDB" id="A0A172QST3"/>
<comment type="caution">
    <text evidence="2">Lacks conserved residue(s) required for the propagation of feature annotation.</text>
</comment>
<dbReference type="RefSeq" id="WP_066565220.1">
    <property type="nucleotide sequence ID" value="NZ_CP015622.1"/>
</dbReference>
<dbReference type="GO" id="GO:0016042">
    <property type="term" value="P:lipid catabolic process"/>
    <property type="evidence" value="ECO:0007669"/>
    <property type="project" value="UniProtKB-UniRule"/>
</dbReference>
<evidence type="ECO:0000256" key="1">
    <source>
        <dbReference type="ARBA" id="ARBA00023098"/>
    </source>
</evidence>
<dbReference type="CDD" id="cd07208">
    <property type="entry name" value="Pat_hypo_Ecoli_yjju_like"/>
    <property type="match status" value="1"/>
</dbReference>
<dbReference type="InterPro" id="IPR002641">
    <property type="entry name" value="PNPLA_dom"/>
</dbReference>
<feature type="short sequence motif" description="GXSXG" evidence="2">
    <location>
        <begin position="45"/>
        <end position="49"/>
    </location>
</feature>
<dbReference type="InterPro" id="IPR016035">
    <property type="entry name" value="Acyl_Trfase/lysoPLipase"/>
</dbReference>
<keyword evidence="1 2" id="KW-0443">Lipid metabolism</keyword>
<feature type="active site" description="Nucleophile" evidence="2">
    <location>
        <position position="47"/>
    </location>
</feature>
<keyword evidence="2" id="KW-0378">Hydrolase</keyword>
<reference evidence="4 5" key="1">
    <citation type="submission" date="2016-05" db="EMBL/GenBank/DDBJ databases">
        <title>Complete genome sequence of Corynebacterium crudilactis, a new Corynebacterium species isolated from raw cow's milk.</title>
        <authorList>
            <person name="Christian R."/>
            <person name="Zimmermann J."/>
            <person name="Lipski A."/>
            <person name="Kalinowski J."/>
        </authorList>
    </citation>
    <scope>NUCLEOTIDE SEQUENCE [LARGE SCALE GENOMIC DNA]</scope>
    <source>
        <strain evidence="4 5">JZ16</strain>
    </source>
</reference>
<protein>
    <submittedName>
        <fullName evidence="4">Patatin family protein</fullName>
    </submittedName>
</protein>
<dbReference type="EMBL" id="CP015622">
    <property type="protein sequence ID" value="ANE03720.1"/>
    <property type="molecule type" value="Genomic_DNA"/>
</dbReference>
<dbReference type="InterPro" id="IPR045943">
    <property type="entry name" value="DUF6363"/>
</dbReference>
<dbReference type="Pfam" id="PF01734">
    <property type="entry name" value="Patatin"/>
    <property type="match status" value="1"/>
</dbReference>
<accession>A0A172QST3</accession>
<dbReference type="Gene3D" id="3.40.1090.10">
    <property type="entry name" value="Cytosolic phospholipase A2 catalytic domain"/>
    <property type="match status" value="2"/>
</dbReference>
<gene>
    <name evidence="4" type="ORF">ccrud_05520</name>
</gene>
<keyword evidence="2" id="KW-0442">Lipid degradation</keyword>
<evidence type="ECO:0000313" key="4">
    <source>
        <dbReference type="EMBL" id="ANE03720.1"/>
    </source>
</evidence>
<name>A0A172QST3_9CORY</name>
<dbReference type="KEGG" id="ccjz:ccrud_05520"/>
<dbReference type="GO" id="GO:0016787">
    <property type="term" value="F:hydrolase activity"/>
    <property type="evidence" value="ECO:0007669"/>
    <property type="project" value="UniProtKB-UniRule"/>
</dbReference>
<feature type="active site" description="Proton acceptor" evidence="2">
    <location>
        <position position="172"/>
    </location>
</feature>
<feature type="domain" description="PNPLA" evidence="3">
    <location>
        <begin position="14"/>
        <end position="187"/>
    </location>
</feature>
<organism evidence="4 5">
    <name type="scientific">Corynebacterium crudilactis</name>
    <dbReference type="NCBI Taxonomy" id="1652495"/>
    <lineage>
        <taxon>Bacteria</taxon>
        <taxon>Bacillati</taxon>
        <taxon>Actinomycetota</taxon>
        <taxon>Actinomycetes</taxon>
        <taxon>Mycobacteriales</taxon>
        <taxon>Corynebacteriaceae</taxon>
        <taxon>Corynebacterium</taxon>
    </lineage>
</organism>
<evidence type="ECO:0000256" key="2">
    <source>
        <dbReference type="PROSITE-ProRule" id="PRU01161"/>
    </source>
</evidence>
<evidence type="ECO:0000313" key="5">
    <source>
        <dbReference type="Proteomes" id="UP000076929"/>
    </source>
</evidence>
<proteinExistence type="predicted"/>
<dbReference type="STRING" id="1652495.ccrud_05520"/>
<feature type="short sequence motif" description="DGA/G" evidence="2">
    <location>
        <begin position="172"/>
        <end position="174"/>
    </location>
</feature>
<sequence length="298" mass="33236">MPQIPAQNFDDVALIIEGGGTRNSYTAALIDQLIAHNIHFGWVGGVSAGASHTVNYLSADRFRTTSCFVDFAADRRYSGIPHLIRGRGYFNAVDLYETSTRADQEFPFDFASFSANPTPFLLSAVRADTGETKYWGREDTPDLSSLMKRVRASSTMPGFMPITYIDGHPYVDGAVGETGGLILQPAIDAGFTRFMVIASRPRDYWRKEITRPGFIKAALRRFPAVADLTIARPTLYNSVKQQILDLEKQGSAYVFFADNMNIQNTETNLKKLRASFDAGMQQTQKDWPGIMEFLKQSK</sequence>
<dbReference type="InterPro" id="IPR037483">
    <property type="entry name" value="YjjU-like"/>
</dbReference>
<dbReference type="Proteomes" id="UP000076929">
    <property type="component" value="Chromosome"/>
</dbReference>
<evidence type="ECO:0000259" key="3">
    <source>
        <dbReference type="PROSITE" id="PS51635"/>
    </source>
</evidence>
<dbReference type="Pfam" id="PF19890">
    <property type="entry name" value="DUF6363"/>
    <property type="match status" value="1"/>
</dbReference>
<dbReference type="SUPFAM" id="SSF52151">
    <property type="entry name" value="FabD/lysophospholipase-like"/>
    <property type="match status" value="1"/>
</dbReference>
<keyword evidence="5" id="KW-1185">Reference proteome</keyword>